<evidence type="ECO:0000313" key="10">
    <source>
        <dbReference type="Proteomes" id="UP000800235"/>
    </source>
</evidence>
<evidence type="ECO:0000313" key="9">
    <source>
        <dbReference type="EMBL" id="KAF2433038.1"/>
    </source>
</evidence>
<accession>A0A9P4NXD1</accession>
<feature type="compositionally biased region" description="Gly residues" evidence="8">
    <location>
        <begin position="775"/>
        <end position="795"/>
    </location>
</feature>
<feature type="compositionally biased region" description="Basic and acidic residues" evidence="8">
    <location>
        <begin position="1"/>
        <end position="20"/>
    </location>
</feature>
<feature type="compositionally biased region" description="Basic residues" evidence="8">
    <location>
        <begin position="799"/>
        <end position="815"/>
    </location>
</feature>
<keyword evidence="3" id="KW-0809">Transit peptide</keyword>
<feature type="compositionally biased region" description="Basic and acidic residues" evidence="8">
    <location>
        <begin position="751"/>
        <end position="767"/>
    </location>
</feature>
<keyword evidence="6" id="KW-0496">Mitochondrion</keyword>
<feature type="compositionally biased region" description="Acidic residues" evidence="8">
    <location>
        <begin position="200"/>
        <end position="215"/>
    </location>
</feature>
<keyword evidence="5" id="KW-0411">Iron-sulfur</keyword>
<dbReference type="AlphaFoldDB" id="A0A9P4NXD1"/>
<evidence type="ECO:0000256" key="2">
    <source>
        <dbReference type="ARBA" id="ARBA00022723"/>
    </source>
</evidence>
<feature type="compositionally biased region" description="Polar residues" evidence="8">
    <location>
        <begin position="663"/>
        <end position="673"/>
    </location>
</feature>
<evidence type="ECO:0000256" key="4">
    <source>
        <dbReference type="ARBA" id="ARBA00023004"/>
    </source>
</evidence>
<gene>
    <name evidence="9" type="ORF">EJ08DRAFT_709171</name>
</gene>
<dbReference type="GO" id="GO:0006412">
    <property type="term" value="P:translation"/>
    <property type="evidence" value="ECO:0007669"/>
    <property type="project" value="InterPro"/>
</dbReference>
<sequence length="828" mass="91242">MRERDEGEEGKKGEGVKGVEEVEDLEEEDGEYVEVDAADLEALLGEEAIADDIEVEDEDLETLVEEAIPDVIVPALTHGEQLEATARDARNSFGDTLPEGLLNEEEYAVYERSYGAPTRITTEGERLEVEDDSPEKTVLLREAQDGVLEEVEYDVHEEEEAIEPTQSPQKEEERKNDLMEQVNARNAQRNTIAEKPTPAEAEEEEEFEEPDEEPVIEEFPEDIWPGDEFIRTHPLTLEGRSGTNPSTLTLPSATFIDPISNIISGTSIKQLTDVAQRTLGGVGLPYSPSTPKRSRTMEQKPIGLSAGQSRMTEMEADVYMTCVMPQVYASVMGVLVETRKRLSRDWLRALMAKDGGPMVFDAGAGGAGVVAWRELCKVEWEGWFEDGDIPSHLLKDNEKGITIPHGKATVLTASDTLRHRSSKLLENTTFLPRLPDIVPKEQDPTQSQRKQYDIIIAPHTLWPIKEGWHRKSQVNTLWSLLNPKGGVLIIMEKGVPRGFEIVAGAREMLLKRHIASPNSTHYSTPLEEPSQSQPQDNTTPPPLQTTSPGGTPLTPKETACIIAPCTNHTSCPLYKVPGVSRQRKDWCYFSQRYTRPSFLQGILGAKSRNFDDVEYSYLAVRRGVDVRSKSGDGLMGLGAVQGEEATERAFGGFGPRWVYEDPSTTVPSHSATAETEEEQHPAPHPLSLPRTLLTPLKRKGHILIDVCTPSGTLERWMVSRSRPGKQAYRDARKAKWGDLWALGAKSRTERRVRLGRAGEDRTKDVKGKGRPVKSEGGGKGGEGSGDVGEGGGGGEGMRKKSQKGKWKYKGGKGGKGKGPVRDGDGDGD</sequence>
<feature type="region of interest" description="Disordered" evidence="8">
    <location>
        <begin position="518"/>
        <end position="555"/>
    </location>
</feature>
<proteinExistence type="predicted"/>
<dbReference type="GO" id="GO:0051536">
    <property type="term" value="F:iron-sulfur cluster binding"/>
    <property type="evidence" value="ECO:0007669"/>
    <property type="project" value="UniProtKB-KW"/>
</dbReference>
<dbReference type="GO" id="GO:0003735">
    <property type="term" value="F:structural constituent of ribosome"/>
    <property type="evidence" value="ECO:0007669"/>
    <property type="project" value="TreeGrafter"/>
</dbReference>
<name>A0A9P4NXD1_9PEZI</name>
<evidence type="ECO:0000256" key="7">
    <source>
        <dbReference type="ARBA" id="ARBA00045681"/>
    </source>
</evidence>
<feature type="compositionally biased region" description="Basic and acidic residues" evidence="8">
    <location>
        <begin position="169"/>
        <end position="178"/>
    </location>
</feature>
<dbReference type="GO" id="GO:0046872">
    <property type="term" value="F:metal ion binding"/>
    <property type="evidence" value="ECO:0007669"/>
    <property type="project" value="UniProtKB-KW"/>
</dbReference>
<feature type="region of interest" description="Disordered" evidence="8">
    <location>
        <begin position="663"/>
        <end position="688"/>
    </location>
</feature>
<dbReference type="OrthoDB" id="421327at2759"/>
<organism evidence="9 10">
    <name type="scientific">Tothia fuscella</name>
    <dbReference type="NCBI Taxonomy" id="1048955"/>
    <lineage>
        <taxon>Eukaryota</taxon>
        <taxon>Fungi</taxon>
        <taxon>Dikarya</taxon>
        <taxon>Ascomycota</taxon>
        <taxon>Pezizomycotina</taxon>
        <taxon>Dothideomycetes</taxon>
        <taxon>Pleosporomycetidae</taxon>
        <taxon>Venturiales</taxon>
        <taxon>Cylindrosympodiaceae</taxon>
        <taxon>Tothia</taxon>
    </lineage>
</organism>
<dbReference type="InterPro" id="IPR052571">
    <property type="entry name" value="Mt_RNA_Methyltransferase"/>
</dbReference>
<feature type="compositionally biased region" description="Acidic residues" evidence="8">
    <location>
        <begin position="21"/>
        <end position="30"/>
    </location>
</feature>
<evidence type="ECO:0000256" key="3">
    <source>
        <dbReference type="ARBA" id="ARBA00022946"/>
    </source>
</evidence>
<dbReference type="PANTHER" id="PTHR13184">
    <property type="entry name" value="37S RIBOSOMAL PROTEIN S22"/>
    <property type="match status" value="1"/>
</dbReference>
<reference evidence="9" key="1">
    <citation type="journal article" date="2020" name="Stud. Mycol.">
        <title>101 Dothideomycetes genomes: a test case for predicting lifestyles and emergence of pathogens.</title>
        <authorList>
            <person name="Haridas S."/>
            <person name="Albert R."/>
            <person name="Binder M."/>
            <person name="Bloem J."/>
            <person name="Labutti K."/>
            <person name="Salamov A."/>
            <person name="Andreopoulos B."/>
            <person name="Baker S."/>
            <person name="Barry K."/>
            <person name="Bills G."/>
            <person name="Bluhm B."/>
            <person name="Cannon C."/>
            <person name="Castanera R."/>
            <person name="Culley D."/>
            <person name="Daum C."/>
            <person name="Ezra D."/>
            <person name="Gonzalez J."/>
            <person name="Henrissat B."/>
            <person name="Kuo A."/>
            <person name="Liang C."/>
            <person name="Lipzen A."/>
            <person name="Lutzoni F."/>
            <person name="Magnuson J."/>
            <person name="Mondo S."/>
            <person name="Nolan M."/>
            <person name="Ohm R."/>
            <person name="Pangilinan J."/>
            <person name="Park H.-J."/>
            <person name="Ramirez L."/>
            <person name="Alfaro M."/>
            <person name="Sun H."/>
            <person name="Tritt A."/>
            <person name="Yoshinaga Y."/>
            <person name="Zwiers L.-H."/>
            <person name="Turgeon B."/>
            <person name="Goodwin S."/>
            <person name="Spatafora J."/>
            <person name="Crous P."/>
            <person name="Grigoriev I."/>
        </authorList>
    </citation>
    <scope>NUCLEOTIDE SEQUENCE</scope>
    <source>
        <strain evidence="9">CBS 130266</strain>
    </source>
</reference>
<evidence type="ECO:0000256" key="1">
    <source>
        <dbReference type="ARBA" id="ARBA00004173"/>
    </source>
</evidence>
<comment type="caution">
    <text evidence="9">The sequence shown here is derived from an EMBL/GenBank/DDBJ whole genome shotgun (WGS) entry which is preliminary data.</text>
</comment>
<feature type="compositionally biased region" description="Basic and acidic residues" evidence="8">
    <location>
        <begin position="819"/>
        <end position="828"/>
    </location>
</feature>
<evidence type="ECO:0000256" key="5">
    <source>
        <dbReference type="ARBA" id="ARBA00023014"/>
    </source>
</evidence>
<feature type="region of interest" description="Disordered" evidence="8">
    <location>
        <begin position="156"/>
        <end position="215"/>
    </location>
</feature>
<comment type="function">
    <text evidence="7">Mitochondrial ribosome (mitoribosome) assembly factor. Binds at the interface of the head and body domains of the mitochondrial small ribosomal subunit (mt-SSU), occluding the mRNA channel and preventing compaction of the head domain towards the body. Probable inactive methyltransferase: retains the characteristic folding and ability to bind S-adenosyl-L-methionine, but it probably lost its methyltransferase activity.</text>
</comment>
<dbReference type="InterPro" id="IPR015324">
    <property type="entry name" value="Ribosomal_Rsm22-like"/>
</dbReference>
<dbReference type="GO" id="GO:0008168">
    <property type="term" value="F:methyltransferase activity"/>
    <property type="evidence" value="ECO:0007669"/>
    <property type="project" value="InterPro"/>
</dbReference>
<feature type="compositionally biased region" description="Polar residues" evidence="8">
    <location>
        <begin position="518"/>
        <end position="549"/>
    </location>
</feature>
<protein>
    <submittedName>
        <fullName evidence="9">Uncharacterized protein</fullName>
    </submittedName>
</protein>
<keyword evidence="10" id="KW-1185">Reference proteome</keyword>
<dbReference type="Proteomes" id="UP000800235">
    <property type="component" value="Unassembled WGS sequence"/>
</dbReference>
<keyword evidence="2" id="KW-0479">Metal-binding</keyword>
<dbReference type="Pfam" id="PF09243">
    <property type="entry name" value="Rsm22"/>
    <property type="match status" value="2"/>
</dbReference>
<keyword evidence="4" id="KW-0408">Iron</keyword>
<evidence type="ECO:0000256" key="6">
    <source>
        <dbReference type="ARBA" id="ARBA00023128"/>
    </source>
</evidence>
<dbReference type="GO" id="GO:0005763">
    <property type="term" value="C:mitochondrial small ribosomal subunit"/>
    <property type="evidence" value="ECO:0007669"/>
    <property type="project" value="TreeGrafter"/>
</dbReference>
<comment type="subcellular location">
    <subcellularLocation>
        <location evidence="1">Mitochondrion</location>
    </subcellularLocation>
</comment>
<feature type="region of interest" description="Disordered" evidence="8">
    <location>
        <begin position="1"/>
        <end position="30"/>
    </location>
</feature>
<feature type="region of interest" description="Disordered" evidence="8">
    <location>
        <begin position="751"/>
        <end position="828"/>
    </location>
</feature>
<dbReference type="PANTHER" id="PTHR13184:SF5">
    <property type="entry name" value="METHYLTRANSFERASE-LIKE PROTEIN 17, MITOCHONDRIAL"/>
    <property type="match status" value="1"/>
</dbReference>
<dbReference type="EMBL" id="MU007023">
    <property type="protein sequence ID" value="KAF2433038.1"/>
    <property type="molecule type" value="Genomic_DNA"/>
</dbReference>
<evidence type="ECO:0000256" key="8">
    <source>
        <dbReference type="SAM" id="MobiDB-lite"/>
    </source>
</evidence>